<dbReference type="AlphaFoldDB" id="A0AAW5QZ74"/>
<dbReference type="EMBL" id="JALIDZ010000003">
    <property type="protein sequence ID" value="MCT8971644.1"/>
    <property type="molecule type" value="Genomic_DNA"/>
</dbReference>
<gene>
    <name evidence="2" type="ORF">MUB46_07235</name>
</gene>
<dbReference type="InterPro" id="IPR018640">
    <property type="entry name" value="DUF2063"/>
</dbReference>
<name>A0AAW5QZ74_9HYPH</name>
<sequence length="270" mass="28884">MPSLAEVQARFVSALRDRGLPPPADIAGRADETPERRFGVYRNNVHVSLVEALMGTYPVVLRLVGEDFFRGMARVYVGTALPRTPVLIHYGDDLADFIESFEPARDLAYLADVARLEWAWNLAYHAADATPVDAQALGAVPPDRMTDLVFDLQPSLRIVSSRWPILAIWDTNTNDADVRPIDLSAGGGDVLVIRPAYEVELRTLPRGGAVFIEALREGARLGGAYEQAIAASSDFDLAANLQGLIGSGAIVGFRLDDPRGAGSGGAGSGG</sequence>
<dbReference type="Gene3D" id="1.10.150.690">
    <property type="entry name" value="DUF2063"/>
    <property type="match status" value="1"/>
</dbReference>
<evidence type="ECO:0000313" key="3">
    <source>
        <dbReference type="Proteomes" id="UP001320898"/>
    </source>
</evidence>
<organism evidence="2 3">
    <name type="scientific">Microbaculum marinisediminis</name>
    <dbReference type="NCBI Taxonomy" id="2931392"/>
    <lineage>
        <taxon>Bacteria</taxon>
        <taxon>Pseudomonadati</taxon>
        <taxon>Pseudomonadota</taxon>
        <taxon>Alphaproteobacteria</taxon>
        <taxon>Hyphomicrobiales</taxon>
        <taxon>Tepidamorphaceae</taxon>
        <taxon>Microbaculum</taxon>
    </lineage>
</organism>
<keyword evidence="3" id="KW-1185">Reference proteome</keyword>
<dbReference type="GO" id="GO:0003677">
    <property type="term" value="F:DNA binding"/>
    <property type="evidence" value="ECO:0007669"/>
    <property type="project" value="UniProtKB-KW"/>
</dbReference>
<evidence type="ECO:0000313" key="2">
    <source>
        <dbReference type="EMBL" id="MCT8971644.1"/>
    </source>
</evidence>
<dbReference type="Pfam" id="PF09836">
    <property type="entry name" value="DUF2063"/>
    <property type="match status" value="1"/>
</dbReference>
<protein>
    <submittedName>
        <fullName evidence="2">DNA-binding domain-containing protein</fullName>
    </submittedName>
</protein>
<accession>A0AAW5QZ74</accession>
<proteinExistence type="predicted"/>
<dbReference type="InterPro" id="IPR044922">
    <property type="entry name" value="DUF2063_N_sf"/>
</dbReference>
<dbReference type="RefSeq" id="WP_261615219.1">
    <property type="nucleotide sequence ID" value="NZ_JALIDZ010000003.1"/>
</dbReference>
<evidence type="ECO:0000259" key="1">
    <source>
        <dbReference type="Pfam" id="PF09836"/>
    </source>
</evidence>
<keyword evidence="2" id="KW-0238">DNA-binding</keyword>
<reference evidence="2 3" key="1">
    <citation type="submission" date="2022-04" db="EMBL/GenBank/DDBJ databases">
        <authorList>
            <person name="Ye Y.-Q."/>
            <person name="Du Z.-J."/>
        </authorList>
    </citation>
    <scope>NUCLEOTIDE SEQUENCE [LARGE SCALE GENOMIC DNA]</scope>
    <source>
        <strain evidence="2 3">A6E488</strain>
    </source>
</reference>
<comment type="caution">
    <text evidence="2">The sequence shown here is derived from an EMBL/GenBank/DDBJ whole genome shotgun (WGS) entry which is preliminary data.</text>
</comment>
<feature type="domain" description="Putative DNA-binding" evidence="1">
    <location>
        <begin position="6"/>
        <end position="98"/>
    </location>
</feature>
<dbReference type="Proteomes" id="UP001320898">
    <property type="component" value="Unassembled WGS sequence"/>
</dbReference>